<evidence type="ECO:0000259" key="6">
    <source>
        <dbReference type="PROSITE" id="PS50931"/>
    </source>
</evidence>
<dbReference type="Gene3D" id="1.10.10.10">
    <property type="entry name" value="Winged helix-like DNA-binding domain superfamily/Winged helix DNA-binding domain"/>
    <property type="match status" value="1"/>
</dbReference>
<dbReference type="GO" id="GO:0032993">
    <property type="term" value="C:protein-DNA complex"/>
    <property type="evidence" value="ECO:0007669"/>
    <property type="project" value="TreeGrafter"/>
</dbReference>
<dbReference type="SUPFAM" id="SSF46785">
    <property type="entry name" value="Winged helix' DNA-binding domain"/>
    <property type="match status" value="1"/>
</dbReference>
<dbReference type="Pfam" id="PF00126">
    <property type="entry name" value="HTH_1"/>
    <property type="match status" value="1"/>
</dbReference>
<dbReference type="InterPro" id="IPR005119">
    <property type="entry name" value="LysR_subst-bd"/>
</dbReference>
<dbReference type="PANTHER" id="PTHR30346">
    <property type="entry name" value="TRANSCRIPTIONAL DUAL REGULATOR HCAR-RELATED"/>
    <property type="match status" value="1"/>
</dbReference>
<reference evidence="7" key="2">
    <citation type="submission" date="2020-09" db="EMBL/GenBank/DDBJ databases">
        <authorList>
            <person name="Sun Q."/>
            <person name="Ohkuma M."/>
        </authorList>
    </citation>
    <scope>NUCLEOTIDE SEQUENCE</scope>
    <source>
        <strain evidence="7">JCM 31311</strain>
    </source>
</reference>
<dbReference type="FunFam" id="1.10.10.10:FF:000001">
    <property type="entry name" value="LysR family transcriptional regulator"/>
    <property type="match status" value="1"/>
</dbReference>
<feature type="region of interest" description="Disordered" evidence="5">
    <location>
        <begin position="299"/>
        <end position="331"/>
    </location>
</feature>
<feature type="domain" description="HTH lysR-type" evidence="6">
    <location>
        <begin position="3"/>
        <end position="60"/>
    </location>
</feature>
<dbReference type="AlphaFoldDB" id="A0A918FGW6"/>
<dbReference type="EMBL" id="BMQL01000076">
    <property type="protein sequence ID" value="GGR37031.1"/>
    <property type="molecule type" value="Genomic_DNA"/>
</dbReference>
<proteinExistence type="inferred from homology"/>
<evidence type="ECO:0000256" key="3">
    <source>
        <dbReference type="ARBA" id="ARBA00023125"/>
    </source>
</evidence>
<sequence length="331" mass="36528">MAIELRHLRHFIALAEEGHFGRAAERVYVVQQALSSSIRSLEEELEVTLVLRTTRRVQLTPAGEAFLESARATLAALSLGAERARQAARGEVGRLGIGFVSGLVFGGLPDIVRRFRELYPNVAVDLQELTAQEQEAALRAGQIHLGLLLLPVRDPALDTRALWRQPLVAALPSRHPLARKRRLHIHDLAGENFVFFPRMVRATYFDAVMRWCAASGFTPRIVQEAIEVPTLLSLVAAGLGVFLPIRFFERVSLPGVVYRPLHDSPTIEIVAAWTRSQVNPVVTAFLKVAEETLAQDVLGQSEHLPRTRTPLTTTKTPRRKPGDSGGAEDGT</sequence>
<dbReference type="InterPro" id="IPR036390">
    <property type="entry name" value="WH_DNA-bd_sf"/>
</dbReference>
<dbReference type="SUPFAM" id="SSF53850">
    <property type="entry name" value="Periplasmic binding protein-like II"/>
    <property type="match status" value="1"/>
</dbReference>
<dbReference type="InterPro" id="IPR000847">
    <property type="entry name" value="LysR_HTH_N"/>
</dbReference>
<comment type="similarity">
    <text evidence="1">Belongs to the LysR transcriptional regulatory family.</text>
</comment>
<dbReference type="PRINTS" id="PR00039">
    <property type="entry name" value="HTHLYSR"/>
</dbReference>
<dbReference type="GO" id="GO:0003700">
    <property type="term" value="F:DNA-binding transcription factor activity"/>
    <property type="evidence" value="ECO:0007669"/>
    <property type="project" value="InterPro"/>
</dbReference>
<reference evidence="7" key="1">
    <citation type="journal article" date="2014" name="Int. J. Syst. Evol. Microbiol.">
        <title>Complete genome sequence of Corynebacterium casei LMG S-19264T (=DSM 44701T), isolated from a smear-ripened cheese.</title>
        <authorList>
            <consortium name="US DOE Joint Genome Institute (JGI-PGF)"/>
            <person name="Walter F."/>
            <person name="Albersmeier A."/>
            <person name="Kalinowski J."/>
            <person name="Ruckert C."/>
        </authorList>
    </citation>
    <scope>NUCLEOTIDE SEQUENCE</scope>
    <source>
        <strain evidence="7">JCM 31311</strain>
    </source>
</reference>
<evidence type="ECO:0000256" key="4">
    <source>
        <dbReference type="ARBA" id="ARBA00023163"/>
    </source>
</evidence>
<name>A0A918FGW6_9DEIO</name>
<evidence type="ECO:0000256" key="2">
    <source>
        <dbReference type="ARBA" id="ARBA00023015"/>
    </source>
</evidence>
<accession>A0A918FGW6</accession>
<evidence type="ECO:0000313" key="8">
    <source>
        <dbReference type="Proteomes" id="UP000603865"/>
    </source>
</evidence>
<dbReference type="CDD" id="cd08414">
    <property type="entry name" value="PBP2_LTTR_aromatics_like"/>
    <property type="match status" value="1"/>
</dbReference>
<dbReference type="Pfam" id="PF03466">
    <property type="entry name" value="LysR_substrate"/>
    <property type="match status" value="1"/>
</dbReference>
<dbReference type="PROSITE" id="PS50931">
    <property type="entry name" value="HTH_LYSR"/>
    <property type="match status" value="1"/>
</dbReference>
<dbReference type="InterPro" id="IPR036388">
    <property type="entry name" value="WH-like_DNA-bd_sf"/>
</dbReference>
<evidence type="ECO:0000313" key="7">
    <source>
        <dbReference type="EMBL" id="GGR37031.1"/>
    </source>
</evidence>
<dbReference type="PANTHER" id="PTHR30346:SF0">
    <property type="entry name" value="HCA OPERON TRANSCRIPTIONAL ACTIVATOR HCAR"/>
    <property type="match status" value="1"/>
</dbReference>
<keyword evidence="2" id="KW-0805">Transcription regulation</keyword>
<evidence type="ECO:0000256" key="5">
    <source>
        <dbReference type="SAM" id="MobiDB-lite"/>
    </source>
</evidence>
<keyword evidence="8" id="KW-1185">Reference proteome</keyword>
<dbReference type="GO" id="GO:0003677">
    <property type="term" value="F:DNA binding"/>
    <property type="evidence" value="ECO:0007669"/>
    <property type="project" value="UniProtKB-KW"/>
</dbReference>
<dbReference type="Gene3D" id="3.40.190.10">
    <property type="entry name" value="Periplasmic binding protein-like II"/>
    <property type="match status" value="2"/>
</dbReference>
<gene>
    <name evidence="7" type="ORF">GCM10008957_53220</name>
</gene>
<organism evidence="7 8">
    <name type="scientific">Deinococcus ruber</name>
    <dbReference type="NCBI Taxonomy" id="1848197"/>
    <lineage>
        <taxon>Bacteria</taxon>
        <taxon>Thermotogati</taxon>
        <taxon>Deinococcota</taxon>
        <taxon>Deinococci</taxon>
        <taxon>Deinococcales</taxon>
        <taxon>Deinococcaceae</taxon>
        <taxon>Deinococcus</taxon>
    </lineage>
</organism>
<keyword evidence="4" id="KW-0804">Transcription</keyword>
<evidence type="ECO:0000256" key="1">
    <source>
        <dbReference type="ARBA" id="ARBA00009437"/>
    </source>
</evidence>
<dbReference type="Proteomes" id="UP000603865">
    <property type="component" value="Unassembled WGS sequence"/>
</dbReference>
<comment type="caution">
    <text evidence="7">The sequence shown here is derived from an EMBL/GenBank/DDBJ whole genome shotgun (WGS) entry which is preliminary data.</text>
</comment>
<keyword evidence="3" id="KW-0238">DNA-binding</keyword>
<protein>
    <submittedName>
        <fullName evidence="7">LysR family transcriptional regulator</fullName>
    </submittedName>
</protein>